<gene>
    <name evidence="1" type="ordered locus">MHC_02400</name>
</gene>
<evidence type="ECO:0000313" key="1">
    <source>
        <dbReference type="EMBL" id="AEW45344.1"/>
    </source>
</evidence>
<sequence length="134" mass="15504">MPNWCVSEVKNPFEGKESVKYKSIIRWCYLNTNSFVKQAESKSRKLIAETSSGTSTPSQEWKDAWSKKYKAKRDDSSWRIADSDAEDLNKDDEGKAATALKVWCDKKKDIFMYSEGSKNEFKKFLEFCTDDKKG</sequence>
<dbReference type="EMBL" id="CP003199">
    <property type="protein sequence ID" value="AEW45344.1"/>
    <property type="molecule type" value="Genomic_DNA"/>
</dbReference>
<organism evidence="1 2">
    <name type="scientific">Mycoplasma haemocanis (strain Illinois)</name>
    <dbReference type="NCBI Taxonomy" id="1111676"/>
    <lineage>
        <taxon>Bacteria</taxon>
        <taxon>Bacillati</taxon>
        <taxon>Mycoplasmatota</taxon>
        <taxon>Mollicutes</taxon>
        <taxon>Mycoplasmataceae</taxon>
        <taxon>Mycoplasma</taxon>
    </lineage>
</organism>
<accession>H6N6S2</accession>
<reference evidence="1 2" key="1">
    <citation type="journal article" date="2012" name="J. Bacteriol.">
        <title>Complete genome sequence of Mycoplasma haemocanis strain Illinois.</title>
        <authorList>
            <person name="do Nascimento N.C."/>
            <person name="Guimaraes A.M."/>
            <person name="Santos A.P."/>
            <person name="Sanmiguel P.J."/>
            <person name="Messick J.B."/>
        </authorList>
    </citation>
    <scope>NUCLEOTIDE SEQUENCE [LARGE SCALE GENOMIC DNA]</scope>
    <source>
        <strain evidence="1 2">Illinois</strain>
    </source>
</reference>
<keyword evidence="2" id="KW-1185">Reference proteome</keyword>
<name>H6N6S2_MYCHN</name>
<dbReference type="AlphaFoldDB" id="H6N6S2"/>
<dbReference type="HOGENOM" id="CLU_1893896_0_0_14"/>
<evidence type="ECO:0000313" key="2">
    <source>
        <dbReference type="Proteomes" id="UP000009135"/>
    </source>
</evidence>
<dbReference type="KEGG" id="mhe:MHC_02400"/>
<dbReference type="Proteomes" id="UP000009135">
    <property type="component" value="Chromosome"/>
</dbReference>
<protein>
    <submittedName>
        <fullName evidence="1">Uncharacterized protein</fullName>
    </submittedName>
</protein>
<proteinExistence type="predicted"/>